<dbReference type="PANTHER" id="PTHR30390">
    <property type="entry name" value="SEDOHEPTULOSE 7-PHOSPHATE ISOMERASE / DNAA INITIATOR-ASSOCIATING FACTOR FOR REPLICATION INITIATION"/>
    <property type="match status" value="1"/>
</dbReference>
<evidence type="ECO:0000256" key="7">
    <source>
        <dbReference type="ARBA" id="ARBA00023235"/>
    </source>
</evidence>
<dbReference type="CDD" id="cd05006">
    <property type="entry name" value="SIS_GmhA"/>
    <property type="match status" value="1"/>
</dbReference>
<comment type="miscellaneous">
    <text evidence="9">The reaction produces a racemic mixture of D-glycero-alpha-D-manno-heptose 7-phosphate and D-glycero-beta-D-manno-heptose 7-phosphate.</text>
</comment>
<evidence type="ECO:0000256" key="5">
    <source>
        <dbReference type="ARBA" id="ARBA00022723"/>
    </source>
</evidence>
<feature type="binding site" evidence="9">
    <location>
        <position position="58"/>
    </location>
    <ligand>
        <name>substrate</name>
    </ligand>
</feature>
<proteinExistence type="inferred from homology"/>
<evidence type="ECO:0000313" key="11">
    <source>
        <dbReference type="EMBL" id="MBA2840139.1"/>
    </source>
</evidence>
<feature type="binding site" evidence="9">
    <location>
        <position position="165"/>
    </location>
    <ligand>
        <name>substrate</name>
    </ligand>
</feature>
<dbReference type="GO" id="GO:0008270">
    <property type="term" value="F:zinc ion binding"/>
    <property type="evidence" value="ECO:0007669"/>
    <property type="project" value="UniProtKB-UniRule"/>
</dbReference>
<feature type="binding site" evidence="9">
    <location>
        <position position="165"/>
    </location>
    <ligand>
        <name>Zn(2+)</name>
        <dbReference type="ChEBI" id="CHEBI:29105"/>
    </ligand>
</feature>
<dbReference type="Pfam" id="PF13580">
    <property type="entry name" value="SIS_2"/>
    <property type="match status" value="1"/>
</dbReference>
<comment type="function">
    <text evidence="9">Catalyzes the isomerization of sedoheptulose 7-phosphate in D-glycero-D-manno-heptose 7-phosphate.</text>
</comment>
<reference evidence="11 12" key="1">
    <citation type="submission" date="2020-07" db="EMBL/GenBank/DDBJ databases">
        <title>Genomic Encyclopedia of Type Strains, Phase IV (KMG-V): Genome sequencing to study the core and pangenomes of soil and plant-associated prokaryotes.</title>
        <authorList>
            <person name="Whitman W."/>
        </authorList>
    </citation>
    <scope>NUCLEOTIDE SEQUENCE [LARGE SCALE GENOMIC DNA]</scope>
    <source>
        <strain evidence="11 12">A4</strain>
    </source>
</reference>
<dbReference type="NCBIfam" id="TIGR00441">
    <property type="entry name" value="gmhA"/>
    <property type="match status" value="1"/>
</dbReference>
<comment type="cofactor">
    <cofactor evidence="9">
        <name>Zn(2+)</name>
        <dbReference type="ChEBI" id="CHEBI:29105"/>
    </cofactor>
    <text evidence="9">Binds 1 zinc ion per subunit.</text>
</comment>
<feature type="binding site" evidence="9">
    <location>
        <position position="173"/>
    </location>
    <ligand>
        <name>Zn(2+)</name>
        <dbReference type="ChEBI" id="CHEBI:29105"/>
    </ligand>
</feature>
<evidence type="ECO:0000313" key="12">
    <source>
        <dbReference type="Proteomes" id="UP000563838"/>
    </source>
</evidence>
<keyword evidence="6 9" id="KW-0862">Zinc</keyword>
<feature type="binding site" evidence="9">
    <location>
        <begin position="45"/>
        <end position="47"/>
    </location>
    <ligand>
        <name>substrate</name>
    </ligand>
</feature>
<feature type="binding site" evidence="9">
    <location>
        <position position="58"/>
    </location>
    <ligand>
        <name>Zn(2+)</name>
        <dbReference type="ChEBI" id="CHEBI:29105"/>
    </ligand>
</feature>
<comment type="caution">
    <text evidence="11">The sequence shown here is derived from an EMBL/GenBank/DDBJ whole genome shotgun (WGS) entry which is preliminary data.</text>
</comment>
<dbReference type="GO" id="GO:0097367">
    <property type="term" value="F:carbohydrate derivative binding"/>
    <property type="evidence" value="ECO:0007669"/>
    <property type="project" value="InterPro"/>
</dbReference>
<comment type="similarity">
    <text evidence="3 9">Belongs to the SIS family. GmhA subfamily.</text>
</comment>
<protein>
    <recommendedName>
        <fullName evidence="9">Probable phosphoheptose isomerase</fullName>
        <ecNumber evidence="9">5.3.1.28</ecNumber>
    </recommendedName>
    <alternativeName>
        <fullName evidence="9">Sedoheptulose 7-phosphate isomerase</fullName>
    </alternativeName>
</protein>
<dbReference type="InterPro" id="IPR001347">
    <property type="entry name" value="SIS_dom"/>
</dbReference>
<dbReference type="AlphaFoldDB" id="A0A7J9NIQ3"/>
<evidence type="ECO:0000256" key="3">
    <source>
        <dbReference type="ARBA" id="ARBA00009894"/>
    </source>
</evidence>
<keyword evidence="8 9" id="KW-0119">Carbohydrate metabolism</keyword>
<keyword evidence="5 9" id="KW-0479">Metal-binding</keyword>
<dbReference type="PANTHER" id="PTHR30390:SF6">
    <property type="entry name" value="DNAA INITIATOR-ASSOCIATING PROTEIN DIAA"/>
    <property type="match status" value="1"/>
</dbReference>
<evidence type="ECO:0000256" key="2">
    <source>
        <dbReference type="ARBA" id="ARBA00004496"/>
    </source>
</evidence>
<feature type="binding site" evidence="9">
    <location>
        <begin position="87"/>
        <end position="88"/>
    </location>
    <ligand>
        <name>substrate</name>
    </ligand>
</feature>
<evidence type="ECO:0000259" key="10">
    <source>
        <dbReference type="PROSITE" id="PS51464"/>
    </source>
</evidence>
<feature type="domain" description="SIS" evidence="10">
    <location>
        <begin position="30"/>
        <end position="185"/>
    </location>
</feature>
<evidence type="ECO:0000256" key="9">
    <source>
        <dbReference type="HAMAP-Rule" id="MF_00067"/>
    </source>
</evidence>
<comment type="catalytic activity">
    <reaction evidence="1 9">
        <text>2 D-sedoheptulose 7-phosphate = D-glycero-alpha-D-manno-heptose 7-phosphate + D-glycero-beta-D-manno-heptose 7-phosphate</text>
        <dbReference type="Rhea" id="RHEA:27489"/>
        <dbReference type="ChEBI" id="CHEBI:57483"/>
        <dbReference type="ChEBI" id="CHEBI:60203"/>
        <dbReference type="ChEBI" id="CHEBI:60204"/>
        <dbReference type="EC" id="5.3.1.28"/>
    </reaction>
</comment>
<dbReference type="InterPro" id="IPR035461">
    <property type="entry name" value="GmhA/DiaA"/>
</dbReference>
<accession>A0A7J9NIQ3</accession>
<organism evidence="11 12">
    <name type="scientific">Methanococcus maripaludis</name>
    <name type="common">Methanococcus deltae</name>
    <dbReference type="NCBI Taxonomy" id="39152"/>
    <lineage>
        <taxon>Archaea</taxon>
        <taxon>Methanobacteriati</taxon>
        <taxon>Methanobacteriota</taxon>
        <taxon>Methanomada group</taxon>
        <taxon>Methanococci</taxon>
        <taxon>Methanococcales</taxon>
        <taxon>Methanococcaceae</taxon>
        <taxon>Methanococcus</taxon>
    </lineage>
</organism>
<dbReference type="InterPro" id="IPR004515">
    <property type="entry name" value="Phosphoheptose_Isoase"/>
</dbReference>
<gene>
    <name evidence="9" type="primary">gmhA</name>
    <name evidence="11" type="ORF">HNP87_000651</name>
</gene>
<dbReference type="InterPro" id="IPR050099">
    <property type="entry name" value="SIS_GmhA/DiaA_subfam"/>
</dbReference>
<evidence type="ECO:0000256" key="1">
    <source>
        <dbReference type="ARBA" id="ARBA00000348"/>
    </source>
</evidence>
<evidence type="ECO:0000256" key="6">
    <source>
        <dbReference type="ARBA" id="ARBA00022833"/>
    </source>
</evidence>
<dbReference type="GO" id="GO:0005975">
    <property type="term" value="P:carbohydrate metabolic process"/>
    <property type="evidence" value="ECO:0007669"/>
    <property type="project" value="UniProtKB-UniRule"/>
</dbReference>
<dbReference type="RefSeq" id="WP_181487625.1">
    <property type="nucleotide sequence ID" value="NZ_JACDUI010000001.1"/>
</dbReference>
<comment type="pathway">
    <text evidence="9">Carbohydrate biosynthesis; D-glycero-D-manno-heptose 7-phosphate biosynthesis; D-glycero-alpha-D-manno-heptose 7-phosphate and D-glycero-beta-D-manno-heptose 7-phosphate from sedoheptulose 7-phosphate: step 1/1.</text>
</comment>
<comment type="subcellular location">
    <subcellularLocation>
        <location evidence="2 9">Cytoplasm</location>
    </subcellularLocation>
</comment>
<dbReference type="GO" id="GO:2001061">
    <property type="term" value="P:D-glycero-D-manno-heptose 7-phosphate biosynthetic process"/>
    <property type="evidence" value="ECO:0007669"/>
    <property type="project" value="UniProtKB-UniPathway"/>
</dbReference>
<dbReference type="InterPro" id="IPR046348">
    <property type="entry name" value="SIS_dom_sf"/>
</dbReference>
<dbReference type="GO" id="GO:0005737">
    <property type="term" value="C:cytoplasm"/>
    <property type="evidence" value="ECO:0007669"/>
    <property type="project" value="UniProtKB-SubCell"/>
</dbReference>
<feature type="binding site" evidence="9">
    <location>
        <begin position="113"/>
        <end position="115"/>
    </location>
    <ligand>
        <name>substrate</name>
    </ligand>
</feature>
<dbReference type="PROSITE" id="PS51464">
    <property type="entry name" value="SIS"/>
    <property type="match status" value="1"/>
</dbReference>
<dbReference type="Gene3D" id="3.40.50.10490">
    <property type="entry name" value="Glucose-6-phosphate isomerase like protein, domain 1"/>
    <property type="match status" value="1"/>
</dbReference>
<dbReference type="UniPathway" id="UPA00041">
    <property type="reaction ID" value="UER00436"/>
</dbReference>
<feature type="binding site" evidence="9">
    <location>
        <position position="54"/>
    </location>
    <ligand>
        <name>Zn(2+)</name>
        <dbReference type="ChEBI" id="CHEBI:29105"/>
    </ligand>
</feature>
<evidence type="ECO:0000256" key="8">
    <source>
        <dbReference type="ARBA" id="ARBA00023277"/>
    </source>
</evidence>
<sequence length="185" mass="20130">MKTYFEESSNVKLDFISKNENKLIDTINIIVNALKNENKLLICGNGGSAADAQHFAAEIVGRYKLERKGYPAIALSTDTSILTAIGNDYGFEKIFERQVEALGKDGDILIGISTSGNSENVINAVNLAKNNGIYTIGLLGKDGGKINNLVNLSLVVPSNNTPRVQECHLTIYHVICEEVEKKLMG</sequence>
<name>A0A7J9NIQ3_METMI</name>
<feature type="binding site" evidence="9">
    <location>
        <position position="118"/>
    </location>
    <ligand>
        <name>substrate</name>
    </ligand>
</feature>
<keyword evidence="4 9" id="KW-0963">Cytoplasm</keyword>
<keyword evidence="7 9" id="KW-0413">Isomerase</keyword>
<dbReference type="SUPFAM" id="SSF53697">
    <property type="entry name" value="SIS domain"/>
    <property type="match status" value="1"/>
</dbReference>
<dbReference type="Proteomes" id="UP000563838">
    <property type="component" value="Unassembled WGS sequence"/>
</dbReference>
<dbReference type="GO" id="GO:0008968">
    <property type="term" value="F:D-sedoheptulose 7-phosphate isomerase activity"/>
    <property type="evidence" value="ECO:0007669"/>
    <property type="project" value="UniProtKB-UniRule"/>
</dbReference>
<evidence type="ECO:0000256" key="4">
    <source>
        <dbReference type="ARBA" id="ARBA00022490"/>
    </source>
</evidence>
<dbReference type="EMBL" id="JACDUI010000001">
    <property type="protein sequence ID" value="MBA2840139.1"/>
    <property type="molecule type" value="Genomic_DNA"/>
</dbReference>
<dbReference type="EC" id="5.3.1.28" evidence="9"/>
<dbReference type="HAMAP" id="MF_00067">
    <property type="entry name" value="GmhA"/>
    <property type="match status" value="1"/>
</dbReference>